<evidence type="ECO:0000313" key="3">
    <source>
        <dbReference type="EMBL" id="GLI61006.1"/>
    </source>
</evidence>
<sequence length="280" mass="31405">MLKHAANLLPVATAQLCERAEVQLLSVRSINFFNAPNGPSVKQVNIEDEWYNRQRNIFQLLDKQPYYPVDVFVAPNAVVCGDVDIYGGASVFFGAVLRGDLNKIRLGNRSTVLDRAVIHAARAVPTGLNAATLIGDKVTVEPYAVLRSCRVESKSIIGARSILCEGTVVESESIVAPNSVVPPARRIPAGELWGGNPAKFIRKLTAHERDRVLDDVANHYHNLAAMFRREQFDNGTAWRDVEAWRKKLVDHGEYQWINFREQKYMMRLQHEAEALEKLAS</sequence>
<dbReference type="PANTHER" id="PTHR13061">
    <property type="entry name" value="DYNACTIN SUBUNIT P25"/>
    <property type="match status" value="1"/>
</dbReference>
<dbReference type="Proteomes" id="UP001165090">
    <property type="component" value="Unassembled WGS sequence"/>
</dbReference>
<reference evidence="3 4" key="1">
    <citation type="journal article" date="2023" name="IScience">
        <title>Expanded male sex-determining region conserved during the evolution of homothallism in the green alga Volvox.</title>
        <authorList>
            <person name="Yamamoto K."/>
            <person name="Matsuzaki R."/>
            <person name="Mahakham W."/>
            <person name="Heman W."/>
            <person name="Sekimoto H."/>
            <person name="Kawachi M."/>
            <person name="Minakuchi Y."/>
            <person name="Toyoda A."/>
            <person name="Nozaki H."/>
        </authorList>
    </citation>
    <scope>NUCLEOTIDE SEQUENCE [LARGE SCALE GENOMIC DNA]</scope>
    <source>
        <strain evidence="3 4">NIES-4468</strain>
    </source>
</reference>
<evidence type="ECO:0000256" key="2">
    <source>
        <dbReference type="ARBA" id="ARBA00034694"/>
    </source>
</evidence>
<organism evidence="3 4">
    <name type="scientific">Volvox africanus</name>
    <dbReference type="NCBI Taxonomy" id="51714"/>
    <lineage>
        <taxon>Eukaryota</taxon>
        <taxon>Viridiplantae</taxon>
        <taxon>Chlorophyta</taxon>
        <taxon>core chlorophytes</taxon>
        <taxon>Chlorophyceae</taxon>
        <taxon>CS clade</taxon>
        <taxon>Chlamydomonadales</taxon>
        <taxon>Volvocaceae</taxon>
        <taxon>Volvox</taxon>
    </lineage>
</organism>
<dbReference type="InterPro" id="IPR011004">
    <property type="entry name" value="Trimer_LpxA-like_sf"/>
</dbReference>
<dbReference type="PANTHER" id="PTHR13061:SF29">
    <property type="entry name" value="GAMMA CARBONIC ANHYDRASE-LIKE 1, MITOCHONDRIAL-RELATED"/>
    <property type="match status" value="1"/>
</dbReference>
<protein>
    <submittedName>
        <fullName evidence="3">Uncharacterized protein</fullName>
    </submittedName>
</protein>
<dbReference type="SUPFAM" id="SSF51161">
    <property type="entry name" value="Trimeric LpxA-like enzymes"/>
    <property type="match status" value="1"/>
</dbReference>
<comment type="similarity">
    <text evidence="1">Belongs to the gamma-class carbonic anhydrase family.</text>
</comment>
<gene>
    <name evidence="3" type="ORF">VaNZ11_003268</name>
</gene>
<dbReference type="CDD" id="cd04645">
    <property type="entry name" value="LbH_gamma_CA_like"/>
    <property type="match status" value="1"/>
</dbReference>
<accession>A0ABQ5RTS1</accession>
<evidence type="ECO:0000313" key="4">
    <source>
        <dbReference type="Proteomes" id="UP001165090"/>
    </source>
</evidence>
<keyword evidence="4" id="KW-1185">Reference proteome</keyword>
<comment type="caution">
    <text evidence="3">The sequence shown here is derived from an EMBL/GenBank/DDBJ whole genome shotgun (WGS) entry which is preliminary data.</text>
</comment>
<name>A0ABQ5RTS1_9CHLO</name>
<dbReference type="EMBL" id="BSDZ01000009">
    <property type="protein sequence ID" value="GLI61006.1"/>
    <property type="molecule type" value="Genomic_DNA"/>
</dbReference>
<dbReference type="InterPro" id="IPR050484">
    <property type="entry name" value="Transf_Hexapept/Carb_Anhydrase"/>
</dbReference>
<dbReference type="InterPro" id="IPR047324">
    <property type="entry name" value="LbH_gamma_CA-like"/>
</dbReference>
<dbReference type="Gene3D" id="2.160.10.10">
    <property type="entry name" value="Hexapeptide repeat proteins"/>
    <property type="match status" value="1"/>
</dbReference>
<comment type="subcellular location">
    <subcellularLocation>
        <location evidence="2">Mitochondrion membrane</location>
        <topology evidence="2">Peripheral membrane protein</topology>
        <orientation evidence="2">Matrix side</orientation>
    </subcellularLocation>
</comment>
<evidence type="ECO:0000256" key="1">
    <source>
        <dbReference type="ARBA" id="ARBA00023595"/>
    </source>
</evidence>
<proteinExistence type="inferred from homology"/>